<dbReference type="InterPro" id="IPR012808">
    <property type="entry name" value="CHP02453"/>
</dbReference>
<gene>
    <name evidence="1" type="ORF">IAC44_06825</name>
</gene>
<dbReference type="AlphaFoldDB" id="A0A9D1HAJ9"/>
<organism evidence="1 2">
    <name type="scientific">Candidatus Merdimorpha stercoravium</name>
    <dbReference type="NCBI Taxonomy" id="2840863"/>
    <lineage>
        <taxon>Bacteria</taxon>
        <taxon>Pseudomonadati</taxon>
        <taxon>Bacteroidota</taxon>
        <taxon>Flavobacteriia</taxon>
        <taxon>Flavobacteriales</taxon>
        <taxon>Candidatus Merdimorpha</taxon>
    </lineage>
</organism>
<name>A0A9D1HAJ9_9FLAO</name>
<accession>A0A9D1HAJ9</accession>
<reference evidence="1" key="1">
    <citation type="submission" date="2020-10" db="EMBL/GenBank/DDBJ databases">
        <authorList>
            <person name="Gilroy R."/>
        </authorList>
    </citation>
    <scope>NUCLEOTIDE SEQUENCE</scope>
    <source>
        <strain evidence="1">1383</strain>
    </source>
</reference>
<dbReference type="PANTHER" id="PTHR36452">
    <property type="entry name" value="CHROMOSOME 12, WHOLE GENOME SHOTGUN SEQUENCE"/>
    <property type="match status" value="1"/>
</dbReference>
<sequence length="235" mass="27184">MLDKTLEFLSDLARNNNRPWFNAHKDRYLEAKAEFEAMVEELIPSLQRIDPELGPLTLSECTYRIYRDTRFSPDKTPYKVHMGAYINRQGKKSPFAGYYVHISPVEGSLWGGGLYCPDPRILKAVREDIYENIDEFLAILHDPAFTAHFRLSEHDKLKKAPLGFPSDWPYIDLLKNRHFDVLAPIPEPLLHSPEFIPRTLEAFAALKPLNRFLNFTIEQQLEQGGEFARSITHKA</sequence>
<comment type="caution">
    <text evidence="1">The sequence shown here is derived from an EMBL/GenBank/DDBJ whole genome shotgun (WGS) entry which is preliminary data.</text>
</comment>
<dbReference type="EMBL" id="DVLY01000172">
    <property type="protein sequence ID" value="HIT98531.1"/>
    <property type="molecule type" value="Genomic_DNA"/>
</dbReference>
<dbReference type="PIRSF" id="PIRSF028451">
    <property type="entry name" value="UCP028451"/>
    <property type="match status" value="1"/>
</dbReference>
<proteinExistence type="predicted"/>
<dbReference type="InterPro" id="IPR015996">
    <property type="entry name" value="UCP028451"/>
</dbReference>
<evidence type="ECO:0000313" key="1">
    <source>
        <dbReference type="EMBL" id="HIT98531.1"/>
    </source>
</evidence>
<dbReference type="PANTHER" id="PTHR36452:SF1">
    <property type="entry name" value="DUF2461 DOMAIN-CONTAINING PROTEIN"/>
    <property type="match status" value="1"/>
</dbReference>
<evidence type="ECO:0000313" key="2">
    <source>
        <dbReference type="Proteomes" id="UP000824161"/>
    </source>
</evidence>
<dbReference type="Pfam" id="PF09365">
    <property type="entry name" value="DUF2461"/>
    <property type="match status" value="1"/>
</dbReference>
<protein>
    <submittedName>
        <fullName evidence="1">DUF2461 domain-containing protein</fullName>
    </submittedName>
</protein>
<dbReference type="NCBIfam" id="TIGR02453">
    <property type="entry name" value="TIGR02453 family protein"/>
    <property type="match status" value="1"/>
</dbReference>
<dbReference type="Proteomes" id="UP000824161">
    <property type="component" value="Unassembled WGS sequence"/>
</dbReference>
<reference evidence="1" key="2">
    <citation type="journal article" date="2021" name="PeerJ">
        <title>Extensive microbial diversity within the chicken gut microbiome revealed by metagenomics and culture.</title>
        <authorList>
            <person name="Gilroy R."/>
            <person name="Ravi A."/>
            <person name="Getino M."/>
            <person name="Pursley I."/>
            <person name="Horton D.L."/>
            <person name="Alikhan N.F."/>
            <person name="Baker D."/>
            <person name="Gharbi K."/>
            <person name="Hall N."/>
            <person name="Watson M."/>
            <person name="Adriaenssens E.M."/>
            <person name="Foster-Nyarko E."/>
            <person name="Jarju S."/>
            <person name="Secka A."/>
            <person name="Antonio M."/>
            <person name="Oren A."/>
            <person name="Chaudhuri R.R."/>
            <person name="La Ragione R."/>
            <person name="Hildebrand F."/>
            <person name="Pallen M.J."/>
        </authorList>
    </citation>
    <scope>NUCLEOTIDE SEQUENCE</scope>
    <source>
        <strain evidence="1">1383</strain>
    </source>
</reference>